<dbReference type="PATRIC" id="fig|69.6.peg.3599"/>
<evidence type="ECO:0000313" key="2">
    <source>
        <dbReference type="Proteomes" id="UP000061569"/>
    </source>
</evidence>
<reference evidence="1 2" key="1">
    <citation type="submission" date="2015-11" db="EMBL/GenBank/DDBJ databases">
        <title>Genome sequences of Lysobacter enzymogenes strain C3 and Lysobacter antibioticus ATCC 29479.</title>
        <authorList>
            <person name="Kobayashi D.Y."/>
        </authorList>
    </citation>
    <scope>NUCLEOTIDE SEQUENCE [LARGE SCALE GENOMIC DNA]</scope>
    <source>
        <strain evidence="1 2">C3</strain>
    </source>
</reference>
<accession>A0A0S2DKC7</accession>
<dbReference type="AlphaFoldDB" id="A0A0S2DKC7"/>
<dbReference type="EMBL" id="CP013140">
    <property type="protein sequence ID" value="ALN58999.1"/>
    <property type="molecule type" value="Genomic_DNA"/>
</dbReference>
<name>A0A0S2DKC7_LYSEN</name>
<dbReference type="KEGG" id="lez:GLE_3655"/>
<dbReference type="STRING" id="69.GLE_3655"/>
<evidence type="ECO:0000313" key="1">
    <source>
        <dbReference type="EMBL" id="ALN58999.1"/>
    </source>
</evidence>
<protein>
    <submittedName>
        <fullName evidence="1">Uncharacterized protein</fullName>
    </submittedName>
</protein>
<proteinExistence type="predicted"/>
<sequence length="85" mass="10173">MSDGTISVFFRKVKYRKQNKRSWPDRSALRCREDKAKDRWSRAFVTRLTGVFTMFRKYCIAQTFVLGEKFFLFAFNLLTAFETLP</sequence>
<organism evidence="1 2">
    <name type="scientific">Lysobacter enzymogenes</name>
    <dbReference type="NCBI Taxonomy" id="69"/>
    <lineage>
        <taxon>Bacteria</taxon>
        <taxon>Pseudomonadati</taxon>
        <taxon>Pseudomonadota</taxon>
        <taxon>Gammaproteobacteria</taxon>
        <taxon>Lysobacterales</taxon>
        <taxon>Lysobacteraceae</taxon>
        <taxon>Lysobacter</taxon>
    </lineage>
</organism>
<dbReference type="Proteomes" id="UP000061569">
    <property type="component" value="Chromosome"/>
</dbReference>
<gene>
    <name evidence="1" type="ORF">GLE_3655</name>
</gene>